<dbReference type="RefSeq" id="WP_038531401.1">
    <property type="nucleotide sequence ID" value="NZ_HG315671.1"/>
</dbReference>
<protein>
    <submittedName>
        <fullName evidence="1">Gluconate 2-dehydrogenase subunit 3 family protein</fullName>
    </submittedName>
</protein>
<dbReference type="EMBL" id="HG315671">
    <property type="protein sequence ID" value="CDF80335.1"/>
    <property type="molecule type" value="Genomic_DNA"/>
</dbReference>
<proteinExistence type="predicted"/>
<reference evidence="1 2" key="1">
    <citation type="journal article" date="2013" name="Appl. Environ. Microbiol.">
        <title>The genome of the alga-associated marine flavobacterium Formosa agariphila KMM 3901T reveals a broad potential for degradation of algal polysaccharides.</title>
        <authorList>
            <person name="Mann A.J."/>
            <person name="Hahnke R.L."/>
            <person name="Huang S."/>
            <person name="Werner J."/>
            <person name="Xing P."/>
            <person name="Barbeyron T."/>
            <person name="Huettel B."/>
            <person name="Stueber K."/>
            <person name="Reinhardt R."/>
            <person name="Harder J."/>
            <person name="Gloeckner F.O."/>
            <person name="Amann R.I."/>
            <person name="Teeling H."/>
        </authorList>
    </citation>
    <scope>NUCLEOTIDE SEQUENCE [LARGE SCALE GENOMIC DNA]</scope>
    <source>
        <strain evidence="2">DSM 15362 / KCTC 12365 / LMG 23005 / KMM 3901</strain>
    </source>
</reference>
<organism evidence="1 2">
    <name type="scientific">Formosa agariphila (strain DSM 15362 / KCTC 12365 / LMG 23005 / KMM 3901 / M-2Alg 35-1)</name>
    <dbReference type="NCBI Taxonomy" id="1347342"/>
    <lineage>
        <taxon>Bacteria</taxon>
        <taxon>Pseudomonadati</taxon>
        <taxon>Bacteroidota</taxon>
        <taxon>Flavobacteriia</taxon>
        <taxon>Flavobacteriales</taxon>
        <taxon>Flavobacteriaceae</taxon>
        <taxon>Formosa</taxon>
    </lineage>
</organism>
<evidence type="ECO:0000313" key="1">
    <source>
        <dbReference type="EMBL" id="CDF80335.1"/>
    </source>
</evidence>
<dbReference type="PROSITE" id="PS51257">
    <property type="entry name" value="PROKAR_LIPOPROTEIN"/>
    <property type="match status" value="1"/>
</dbReference>
<dbReference type="AlphaFoldDB" id="T2KNN7"/>
<dbReference type="InterPro" id="IPR027056">
    <property type="entry name" value="Gluconate_2DH_su3"/>
</dbReference>
<name>T2KNN7_FORAG</name>
<evidence type="ECO:0000313" key="2">
    <source>
        <dbReference type="Proteomes" id="UP000016160"/>
    </source>
</evidence>
<keyword evidence="2" id="KW-1185">Reference proteome</keyword>
<dbReference type="Pfam" id="PF13618">
    <property type="entry name" value="Gluconate_2-dh3"/>
    <property type="match status" value="1"/>
</dbReference>
<dbReference type="Proteomes" id="UP000016160">
    <property type="component" value="Chromosome"/>
</dbReference>
<dbReference type="PATRIC" id="fig|1347342.6.peg.2639"/>
<sequence length="199" mass="22821">MKRRDVLKQGALSFGYVAITPSIVSLFQSCSEQSESWEPEVIPTHLKDMTTVLIDFFLPKTDVIGGTDLNLTPFVDSMIFETMDVSKQGVFVLGAESFKNTLEKIYKKRISEIDSNQIKIALKTFCDLPKQKEEHVFEQLEQQFSEIASEQKNTYLNYNYITNVRYYSLLGYYTSQEIVEGVQDVNPNLGYYNGCINDE</sequence>
<dbReference type="OrthoDB" id="6385145at2"/>
<accession>T2KNN7</accession>
<gene>
    <name evidence="1" type="ORF">BN863_26230</name>
</gene>
<dbReference type="STRING" id="1347342.BN863_26230"/>
<dbReference type="eggNOG" id="ENOG502ZA9S">
    <property type="taxonomic scope" value="Bacteria"/>
</dbReference>
<dbReference type="HOGENOM" id="CLU_089930_0_1_10"/>